<proteinExistence type="predicted"/>
<evidence type="ECO:0000256" key="1">
    <source>
        <dbReference type="SAM" id="MobiDB-lite"/>
    </source>
</evidence>
<gene>
    <name evidence="2" type="ORF">GCM10022223_31890</name>
</gene>
<evidence type="ECO:0000313" key="2">
    <source>
        <dbReference type="EMBL" id="GAA3613372.1"/>
    </source>
</evidence>
<organism evidence="2 3">
    <name type="scientific">Kineosporia mesophila</name>
    <dbReference type="NCBI Taxonomy" id="566012"/>
    <lineage>
        <taxon>Bacteria</taxon>
        <taxon>Bacillati</taxon>
        <taxon>Actinomycetota</taxon>
        <taxon>Actinomycetes</taxon>
        <taxon>Kineosporiales</taxon>
        <taxon>Kineosporiaceae</taxon>
        <taxon>Kineosporia</taxon>
    </lineage>
</organism>
<accession>A0ABP6ZPC7</accession>
<name>A0ABP6ZPC7_9ACTN</name>
<sequence>MRIQRAPLASEQPQSPPAGYIHPHPHEQAQEQALSGPRTAPAPGSRAAAVTPFRCEIDVDVTRSAAGSRRAALVADLVVALLAAGRREGLIGDRNGVRLARWSHDGLVGEHLDEVWLRNGSAVAAALDALGPGLEPALAGTLTVVDLGERAVRPAGDWGAGGWGVVTIGPAEAVIRPGDSDDGMVITRRTLVRLAFEVADAAGQAGAVVRALESAASALSRLR</sequence>
<dbReference type="RefSeq" id="WP_231488687.1">
    <property type="nucleotide sequence ID" value="NZ_BAAAZO010000005.1"/>
</dbReference>
<evidence type="ECO:0000313" key="3">
    <source>
        <dbReference type="Proteomes" id="UP001501074"/>
    </source>
</evidence>
<feature type="region of interest" description="Disordered" evidence="1">
    <location>
        <begin position="1"/>
        <end position="47"/>
    </location>
</feature>
<reference evidence="3" key="1">
    <citation type="journal article" date="2019" name="Int. J. Syst. Evol. Microbiol.">
        <title>The Global Catalogue of Microorganisms (GCM) 10K type strain sequencing project: providing services to taxonomists for standard genome sequencing and annotation.</title>
        <authorList>
            <consortium name="The Broad Institute Genomics Platform"/>
            <consortium name="The Broad Institute Genome Sequencing Center for Infectious Disease"/>
            <person name="Wu L."/>
            <person name="Ma J."/>
        </authorList>
    </citation>
    <scope>NUCLEOTIDE SEQUENCE [LARGE SCALE GENOMIC DNA]</scope>
    <source>
        <strain evidence="3">JCM 16902</strain>
    </source>
</reference>
<comment type="caution">
    <text evidence="2">The sequence shown here is derived from an EMBL/GenBank/DDBJ whole genome shotgun (WGS) entry which is preliminary data.</text>
</comment>
<dbReference type="Proteomes" id="UP001501074">
    <property type="component" value="Unassembled WGS sequence"/>
</dbReference>
<dbReference type="EMBL" id="BAAAZO010000005">
    <property type="protein sequence ID" value="GAA3613372.1"/>
    <property type="molecule type" value="Genomic_DNA"/>
</dbReference>
<protein>
    <submittedName>
        <fullName evidence="2">Uncharacterized protein</fullName>
    </submittedName>
</protein>
<keyword evidence="3" id="KW-1185">Reference proteome</keyword>